<keyword evidence="7" id="KW-0472">Membrane</keyword>
<feature type="chain" id="PRO_5029789031" description="Ig-like domain-containing protein" evidence="11">
    <location>
        <begin position="32"/>
        <end position="245"/>
    </location>
</feature>
<dbReference type="FunFam" id="2.60.40.10:FF:000049">
    <property type="entry name" value="Leukocyte immunoglobulin-like receptor subfamily B member 1"/>
    <property type="match status" value="2"/>
</dbReference>
<evidence type="ECO:0000256" key="6">
    <source>
        <dbReference type="ARBA" id="ARBA00022989"/>
    </source>
</evidence>
<gene>
    <name evidence="12" type="primary">LOC111720256</name>
</gene>
<evidence type="ECO:0000256" key="5">
    <source>
        <dbReference type="ARBA" id="ARBA00022737"/>
    </source>
</evidence>
<dbReference type="GO" id="GO:0002764">
    <property type="term" value="P:immune response-regulating signaling pathway"/>
    <property type="evidence" value="ECO:0007669"/>
    <property type="project" value="TreeGrafter"/>
</dbReference>
<comment type="subcellular location">
    <subcellularLocation>
        <location evidence="1">Cell membrane</location>
        <topology evidence="1">Single-pass membrane protein</topology>
    </subcellularLocation>
</comment>
<keyword evidence="6" id="KW-1133">Transmembrane helix</keyword>
<evidence type="ECO:0000256" key="11">
    <source>
        <dbReference type="SAM" id="SignalP"/>
    </source>
</evidence>
<dbReference type="STRING" id="9305.ENSSHAP00000000415"/>
<sequence length="245" mass="27380">MCSAASWLQTMGPWLPALLCLGLYLSQETRAQNETFPRPQIIFESGSVVMVDMPVFIRCRGPKEAQMFMLQKMEDKDFMESEHPIWNEALFIFSHMKETMAGHYSCFYQSASGISPLSESMKLAVAGVIPKPHLVANPGPQVAMGKALSFKCWSDQKLDRLIVYQDQGLVPLMYRLAPESEIELFFPKASAKHQGTYSCIGFVSDEPLRWSMPSDPLVLTVSRSPSLTARIMGLVLPLALGTLLR</sequence>
<dbReference type="GO" id="GO:0005886">
    <property type="term" value="C:plasma membrane"/>
    <property type="evidence" value="ECO:0007669"/>
    <property type="project" value="UniProtKB-SubCell"/>
</dbReference>
<dbReference type="InterPro" id="IPR013783">
    <property type="entry name" value="Ig-like_fold"/>
</dbReference>
<reference evidence="12" key="3">
    <citation type="submission" date="2025-09" db="UniProtKB">
        <authorList>
            <consortium name="Ensembl"/>
        </authorList>
    </citation>
    <scope>IDENTIFICATION</scope>
</reference>
<dbReference type="HOGENOM" id="CLU_021100_1_4_1"/>
<keyword evidence="8" id="KW-1015">Disulfide bond</keyword>
<evidence type="ECO:0000256" key="3">
    <source>
        <dbReference type="ARBA" id="ARBA00022692"/>
    </source>
</evidence>
<evidence type="ECO:0000256" key="10">
    <source>
        <dbReference type="ARBA" id="ARBA00023319"/>
    </source>
</evidence>
<proteinExistence type="predicted"/>
<dbReference type="Ensembl" id="ENSSHAT00000000420.2">
    <property type="protein sequence ID" value="ENSSHAP00000000415.2"/>
    <property type="gene ID" value="ENSSHAG00000000366.2"/>
</dbReference>
<dbReference type="InParanoid" id="G3VB61"/>
<feature type="signal peptide" evidence="11">
    <location>
        <begin position="1"/>
        <end position="31"/>
    </location>
</feature>
<evidence type="ECO:0000313" key="13">
    <source>
        <dbReference type="Proteomes" id="UP000007648"/>
    </source>
</evidence>
<dbReference type="RefSeq" id="XP_023357171.2">
    <property type="nucleotide sequence ID" value="XM_023501403.2"/>
</dbReference>
<reference evidence="12 13" key="1">
    <citation type="journal article" date="2011" name="Proc. Natl. Acad. Sci. U.S.A.">
        <title>Genetic diversity and population structure of the endangered marsupial Sarcophilus harrisii (Tasmanian devil).</title>
        <authorList>
            <person name="Miller W."/>
            <person name="Hayes V.M."/>
            <person name="Ratan A."/>
            <person name="Petersen D.C."/>
            <person name="Wittekindt N.E."/>
            <person name="Miller J."/>
            <person name="Walenz B."/>
            <person name="Knight J."/>
            <person name="Qi J."/>
            <person name="Zhao F."/>
            <person name="Wang Q."/>
            <person name="Bedoya-Reina O.C."/>
            <person name="Katiyar N."/>
            <person name="Tomsho L.P."/>
            <person name="Kasson L.M."/>
            <person name="Hardie R.A."/>
            <person name="Woodbridge P."/>
            <person name="Tindall E.A."/>
            <person name="Bertelsen M.F."/>
            <person name="Dixon D."/>
            <person name="Pyecroft S."/>
            <person name="Helgen K.M."/>
            <person name="Lesk A.M."/>
            <person name="Pringle T.H."/>
            <person name="Patterson N."/>
            <person name="Zhang Y."/>
            <person name="Kreiss A."/>
            <person name="Woods G.M."/>
            <person name="Jones M.E."/>
            <person name="Schuster S.C."/>
        </authorList>
    </citation>
    <scope>NUCLEOTIDE SEQUENCE [LARGE SCALE GENOMIC DNA]</scope>
</reference>
<dbReference type="Proteomes" id="UP000007648">
    <property type="component" value="Unassembled WGS sequence"/>
</dbReference>
<protein>
    <recommendedName>
        <fullName evidence="14">Ig-like domain-containing protein</fullName>
    </recommendedName>
</protein>
<dbReference type="GeneID" id="111720256"/>
<evidence type="ECO:0000313" key="12">
    <source>
        <dbReference type="Ensembl" id="ENSSHAP00000000415.2"/>
    </source>
</evidence>
<dbReference type="InterPro" id="IPR036179">
    <property type="entry name" value="Ig-like_dom_sf"/>
</dbReference>
<keyword evidence="9" id="KW-0325">Glycoprotein</keyword>
<dbReference type="GeneTree" id="ENSGT01100000263478"/>
<evidence type="ECO:0000256" key="1">
    <source>
        <dbReference type="ARBA" id="ARBA00004162"/>
    </source>
</evidence>
<dbReference type="PANTHER" id="PTHR11738">
    <property type="entry name" value="MHC CLASS I NK CELL RECEPTOR"/>
    <property type="match status" value="1"/>
</dbReference>
<evidence type="ECO:0000256" key="4">
    <source>
        <dbReference type="ARBA" id="ARBA00022729"/>
    </source>
</evidence>
<evidence type="ECO:0000256" key="8">
    <source>
        <dbReference type="ARBA" id="ARBA00023157"/>
    </source>
</evidence>
<name>G3VB61_SARHA</name>
<dbReference type="PANTHER" id="PTHR11738:SF179">
    <property type="entry name" value="LEUKOCYTE IMMUNOGLOBULIN-LIKE RECEPTOR SUBFAMILY A MEMBER 5"/>
    <property type="match status" value="1"/>
</dbReference>
<dbReference type="SUPFAM" id="SSF48726">
    <property type="entry name" value="Immunoglobulin"/>
    <property type="match status" value="2"/>
</dbReference>
<reference evidence="12" key="2">
    <citation type="submission" date="2025-08" db="UniProtKB">
        <authorList>
            <consortium name="Ensembl"/>
        </authorList>
    </citation>
    <scope>IDENTIFICATION</scope>
</reference>
<keyword evidence="3" id="KW-0812">Transmembrane</keyword>
<evidence type="ECO:0008006" key="14">
    <source>
        <dbReference type="Google" id="ProtNLM"/>
    </source>
</evidence>
<keyword evidence="10" id="KW-0393">Immunoglobulin domain</keyword>
<evidence type="ECO:0000256" key="9">
    <source>
        <dbReference type="ARBA" id="ARBA00023180"/>
    </source>
</evidence>
<dbReference type="KEGG" id="shr:111720256"/>
<evidence type="ECO:0000256" key="2">
    <source>
        <dbReference type="ARBA" id="ARBA00022475"/>
    </source>
</evidence>
<evidence type="ECO:0000256" key="7">
    <source>
        <dbReference type="ARBA" id="ARBA00023136"/>
    </source>
</evidence>
<keyword evidence="5" id="KW-0677">Repeat</keyword>
<keyword evidence="4 11" id="KW-0732">Signal</keyword>
<accession>G3VB61</accession>
<dbReference type="OrthoDB" id="9832073at2759"/>
<keyword evidence="13" id="KW-1185">Reference proteome</keyword>
<dbReference type="AlphaFoldDB" id="G3VB61"/>
<organism evidence="12 13">
    <name type="scientific">Sarcophilus harrisii</name>
    <name type="common">Tasmanian devil</name>
    <name type="synonym">Sarcophilus laniarius</name>
    <dbReference type="NCBI Taxonomy" id="9305"/>
    <lineage>
        <taxon>Eukaryota</taxon>
        <taxon>Metazoa</taxon>
        <taxon>Chordata</taxon>
        <taxon>Craniata</taxon>
        <taxon>Vertebrata</taxon>
        <taxon>Euteleostomi</taxon>
        <taxon>Mammalia</taxon>
        <taxon>Metatheria</taxon>
        <taxon>Dasyuromorphia</taxon>
        <taxon>Dasyuridae</taxon>
        <taxon>Sarcophilus</taxon>
    </lineage>
</organism>
<dbReference type="InterPro" id="IPR050412">
    <property type="entry name" value="Ig-like_Receptors_ImmuneReg"/>
</dbReference>
<keyword evidence="2" id="KW-1003">Cell membrane</keyword>
<dbReference type="Gene3D" id="2.60.40.10">
    <property type="entry name" value="Immunoglobulins"/>
    <property type="match status" value="2"/>
</dbReference>